<dbReference type="InterPro" id="IPR001680">
    <property type="entry name" value="WD40_rpt"/>
</dbReference>
<dbReference type="SUPFAM" id="SSF50978">
    <property type="entry name" value="WD40 repeat-like"/>
    <property type="match status" value="1"/>
</dbReference>
<keyword evidence="3" id="KW-1185">Reference proteome</keyword>
<dbReference type="PROSITE" id="PS50082">
    <property type="entry name" value="WD_REPEATS_2"/>
    <property type="match status" value="1"/>
</dbReference>
<proteinExistence type="predicted"/>
<accession>A0ABD2MU54</accession>
<dbReference type="Proteomes" id="UP001516400">
    <property type="component" value="Unassembled WGS sequence"/>
</dbReference>
<dbReference type="AlphaFoldDB" id="A0ABD2MU54"/>
<keyword evidence="1" id="KW-0853">WD repeat</keyword>
<dbReference type="InterPro" id="IPR036322">
    <property type="entry name" value="WD40_repeat_dom_sf"/>
</dbReference>
<evidence type="ECO:0000313" key="3">
    <source>
        <dbReference type="Proteomes" id="UP001516400"/>
    </source>
</evidence>
<evidence type="ECO:0000313" key="2">
    <source>
        <dbReference type="EMBL" id="KAL3269785.1"/>
    </source>
</evidence>
<organism evidence="2 3">
    <name type="scientific">Cryptolaemus montrouzieri</name>
    <dbReference type="NCBI Taxonomy" id="559131"/>
    <lineage>
        <taxon>Eukaryota</taxon>
        <taxon>Metazoa</taxon>
        <taxon>Ecdysozoa</taxon>
        <taxon>Arthropoda</taxon>
        <taxon>Hexapoda</taxon>
        <taxon>Insecta</taxon>
        <taxon>Pterygota</taxon>
        <taxon>Neoptera</taxon>
        <taxon>Endopterygota</taxon>
        <taxon>Coleoptera</taxon>
        <taxon>Polyphaga</taxon>
        <taxon>Cucujiformia</taxon>
        <taxon>Coccinelloidea</taxon>
        <taxon>Coccinellidae</taxon>
        <taxon>Scymninae</taxon>
        <taxon>Scymnini</taxon>
        <taxon>Cryptolaemus</taxon>
    </lineage>
</organism>
<reference evidence="2 3" key="1">
    <citation type="journal article" date="2021" name="BMC Biol.">
        <title>Horizontally acquired antibacterial genes associated with adaptive radiation of ladybird beetles.</title>
        <authorList>
            <person name="Li H.S."/>
            <person name="Tang X.F."/>
            <person name="Huang Y.H."/>
            <person name="Xu Z.Y."/>
            <person name="Chen M.L."/>
            <person name="Du X.Y."/>
            <person name="Qiu B.Y."/>
            <person name="Chen P.T."/>
            <person name="Zhang W."/>
            <person name="Slipinski A."/>
            <person name="Escalona H.E."/>
            <person name="Waterhouse R.M."/>
            <person name="Zwick A."/>
            <person name="Pang H."/>
        </authorList>
    </citation>
    <scope>NUCLEOTIDE SEQUENCE [LARGE SCALE GENOMIC DNA]</scope>
    <source>
        <strain evidence="2">SYSU2018</strain>
    </source>
</reference>
<dbReference type="Gene3D" id="2.130.10.10">
    <property type="entry name" value="YVTN repeat-like/Quinoprotein amine dehydrogenase"/>
    <property type="match status" value="1"/>
</dbReference>
<dbReference type="EMBL" id="JABFTP020000021">
    <property type="protein sequence ID" value="KAL3269785.1"/>
    <property type="molecule type" value="Genomic_DNA"/>
</dbReference>
<dbReference type="InterPro" id="IPR015943">
    <property type="entry name" value="WD40/YVTN_repeat-like_dom_sf"/>
</dbReference>
<feature type="repeat" description="WD" evidence="1">
    <location>
        <begin position="241"/>
        <end position="282"/>
    </location>
</feature>
<sequence>MSEKKEEEFYEYNHTIGLVTNASYMNQNLALLNTEDYYKADSLAVAHEGFINYIPLVNTMRRCKYVPICVGCDRGKGIIKWIKWIKIGEDTYFVCLSTVGVQFFDLELTDIQFEYDFKELNYRMSLPLGACVLGDTLFVGTAMGMIAMFKSSNETVRMINHLKVTPFLYLDGSDNCLVTISREELKSYRITHETLELVADFRETLFLFSVMKIFKDILLVGHHNGELNLISLPNLNLLNKTKIHQGEITAVDYSVDKLILLTASDDGFAKAWKWDKTKQTLNCIFKINSEDKPFCGVGFTNRNATEFCCVKSNSLVVSFYIEKYMETEEKESSDDESFVEADLI</sequence>
<name>A0ABD2MU54_9CUCU</name>
<protein>
    <submittedName>
        <fullName evidence="2">Uncharacterized protein</fullName>
    </submittedName>
</protein>
<gene>
    <name evidence="2" type="ORF">HHI36_008845</name>
</gene>
<comment type="caution">
    <text evidence="2">The sequence shown here is derived from an EMBL/GenBank/DDBJ whole genome shotgun (WGS) entry which is preliminary data.</text>
</comment>
<evidence type="ECO:0000256" key="1">
    <source>
        <dbReference type="PROSITE-ProRule" id="PRU00221"/>
    </source>
</evidence>